<keyword evidence="3" id="KW-0645">Protease</keyword>
<reference evidence="5 6" key="1">
    <citation type="submission" date="2018-12" db="EMBL/GenBank/DDBJ databases">
        <title>Genome of Verticillium dahliae isolate Getta Getta.</title>
        <authorList>
            <person name="Gardiner D.M."/>
        </authorList>
    </citation>
    <scope>NUCLEOTIDE SEQUENCE [LARGE SCALE GENOMIC DNA]</scope>
    <source>
        <strain evidence="5 6">Getta Getta</strain>
    </source>
</reference>
<dbReference type="PANTHER" id="PTHR12283:SF2">
    <property type="entry name" value="PEPTIDE HYDROLASE"/>
    <property type="match status" value="1"/>
</dbReference>
<evidence type="ECO:0000259" key="4">
    <source>
        <dbReference type="Pfam" id="PF04389"/>
    </source>
</evidence>
<evidence type="ECO:0000313" key="5">
    <source>
        <dbReference type="EMBL" id="RXG42569.1"/>
    </source>
</evidence>
<feature type="domain" description="Peptidase M28" evidence="4">
    <location>
        <begin position="121"/>
        <end position="354"/>
    </location>
</feature>
<evidence type="ECO:0000313" key="6">
    <source>
        <dbReference type="Proteomes" id="UP000288725"/>
    </source>
</evidence>
<dbReference type="Proteomes" id="UP000288725">
    <property type="component" value="Chromosome 6"/>
</dbReference>
<dbReference type="GO" id="GO:0006508">
    <property type="term" value="P:proteolysis"/>
    <property type="evidence" value="ECO:0007669"/>
    <property type="project" value="UniProtKB-KW"/>
</dbReference>
<keyword evidence="3" id="KW-0862">Zinc</keyword>
<dbReference type="SUPFAM" id="SSF53187">
    <property type="entry name" value="Zn-dependent exopeptidases"/>
    <property type="match status" value="1"/>
</dbReference>
<evidence type="ECO:0000256" key="2">
    <source>
        <dbReference type="ARBA" id="ARBA00023315"/>
    </source>
</evidence>
<evidence type="ECO:0000256" key="1">
    <source>
        <dbReference type="ARBA" id="ARBA00022679"/>
    </source>
</evidence>
<dbReference type="GO" id="GO:0008233">
    <property type="term" value="F:peptidase activity"/>
    <property type="evidence" value="ECO:0007669"/>
    <property type="project" value="UniProtKB-KW"/>
</dbReference>
<dbReference type="EC" id="3.4.-.-" evidence="3"/>
<keyword evidence="1" id="KW-0808">Transferase</keyword>
<accession>A0A444RN34</accession>
<dbReference type="InterPro" id="IPR037457">
    <property type="entry name" value="M28_QC"/>
</dbReference>
<name>A0A444RN34_VERDA</name>
<keyword evidence="3" id="KW-0479">Metal-binding</keyword>
<comment type="caution">
    <text evidence="5">The sequence shown here is derived from an EMBL/GenBank/DDBJ whole genome shotgun (WGS) entry which is preliminary data.</text>
</comment>
<organism evidence="5 6">
    <name type="scientific">Verticillium dahliae</name>
    <name type="common">Verticillium wilt</name>
    <dbReference type="NCBI Taxonomy" id="27337"/>
    <lineage>
        <taxon>Eukaryota</taxon>
        <taxon>Fungi</taxon>
        <taxon>Dikarya</taxon>
        <taxon>Ascomycota</taxon>
        <taxon>Pezizomycotina</taxon>
        <taxon>Sordariomycetes</taxon>
        <taxon>Hypocreomycetidae</taxon>
        <taxon>Glomerellales</taxon>
        <taxon>Plectosphaerellaceae</taxon>
        <taxon>Verticillium</taxon>
    </lineage>
</organism>
<dbReference type="GO" id="GO:0008270">
    <property type="term" value="F:zinc ion binding"/>
    <property type="evidence" value="ECO:0007669"/>
    <property type="project" value="TreeGrafter"/>
</dbReference>
<dbReference type="InterPro" id="IPR007484">
    <property type="entry name" value="Peptidase_M28"/>
</dbReference>
<comment type="similarity">
    <text evidence="3">Belongs to the peptidase M28 family.</text>
</comment>
<keyword evidence="3" id="KW-0732">Signal</keyword>
<feature type="chain" id="PRO_5018819159" description="Peptide hydrolase" evidence="3">
    <location>
        <begin position="28"/>
        <end position="544"/>
    </location>
</feature>
<feature type="signal peptide" evidence="3">
    <location>
        <begin position="1"/>
        <end position="27"/>
    </location>
</feature>
<dbReference type="EMBL" id="RSDZ01000125">
    <property type="protein sequence ID" value="RXG42569.1"/>
    <property type="molecule type" value="Genomic_DNA"/>
</dbReference>
<sequence length="544" mass="60789">MARGLSSPQAIILILLHIVFLASTVLAYQPLDDDWLRNITSSDDELDPKNGALLAPILIPRVPGTPGQVKTQAHFVNFFKTQLPKWSIQWQNSTGKTPATGNKDIPFQNLIIRREPPWTKPGQTNWLTLVAHYDSKIKPDGFIGATDSAAPCAMLMHVARYIDPYITKMQDEMVGLGESGGTPAMDMGIQILLLDGEEAFVSWTDTDSLYGSRSLATEWENPNPAMSFYKNPLDQISVFVLLDLLGAANPSIPSYFTPTHWAYQNLASIENRMRKLRLLESKPNAPFLPDGELNSKELRGGFVGDDHEPFMAKGVPILHLIPTPFPSVWHTMNDDGDHLDMPTVRDWTKIVTAFAMDDGHERTDCRGVNFLLPPSVLEQVVVYRTDILGRLLGPIRTDLKRLRSHKSCQKAGVVARRERLLCGLTALGGIYDLARADKSIAIVLRIVFADQPARTYTSTVRRIVMWTNFLFSCSAEKYPGHETCSPFPNLEGEPTYTFPIRPVAPDLLKKIRARAEEANGPRARELAHTKMTVLGFRVPARRWA</sequence>
<protein>
    <recommendedName>
        <fullName evidence="3">Peptide hydrolase</fullName>
        <ecNumber evidence="3">3.4.-.-</ecNumber>
    </recommendedName>
</protein>
<dbReference type="AlphaFoldDB" id="A0A444RN34"/>
<gene>
    <name evidence="5" type="ORF">VDGE_03527</name>
</gene>
<dbReference type="InterPro" id="IPR040234">
    <property type="entry name" value="QC/QCL"/>
</dbReference>
<dbReference type="CDD" id="cd03880">
    <property type="entry name" value="M28_QC_like"/>
    <property type="match status" value="1"/>
</dbReference>
<keyword evidence="2" id="KW-0012">Acyltransferase</keyword>
<dbReference type="Gene3D" id="3.40.630.10">
    <property type="entry name" value="Zn peptidases"/>
    <property type="match status" value="1"/>
</dbReference>
<proteinExistence type="inferred from homology"/>
<dbReference type="Pfam" id="PF04389">
    <property type="entry name" value="Peptidase_M28"/>
    <property type="match status" value="1"/>
</dbReference>
<evidence type="ECO:0000256" key="3">
    <source>
        <dbReference type="RuleBase" id="RU361240"/>
    </source>
</evidence>
<dbReference type="GO" id="GO:0016603">
    <property type="term" value="F:glutaminyl-peptide cyclotransferase activity"/>
    <property type="evidence" value="ECO:0007669"/>
    <property type="project" value="InterPro"/>
</dbReference>
<dbReference type="PANTHER" id="PTHR12283">
    <property type="entry name" value="GLUTAMINYL-PEPTIDE CYCLOTRANSFERASE"/>
    <property type="match status" value="1"/>
</dbReference>
<keyword evidence="3" id="KW-0378">Hydrolase</keyword>